<dbReference type="Pfam" id="PF09148">
    <property type="entry name" value="DUF1934"/>
    <property type="match status" value="1"/>
</dbReference>
<dbReference type="InterPro" id="IPR012674">
    <property type="entry name" value="Calycin"/>
</dbReference>
<dbReference type="Gene3D" id="2.40.128.20">
    <property type="match status" value="1"/>
</dbReference>
<sequence length="140" mass="15686">MKNNAVIKVVSIQNYEEDEKIEVVSVGTFCKEEGMFVATYEETELSGMGDTTTTFKIGKDYFNLIREGEINTVMEFKRGHSTSILYNTPQGGLALQVKTRSLKIDINDLGGKVDLEYDIFVDGKQSINTKLMATIDVKQN</sequence>
<dbReference type="EMBL" id="VSSQ01031886">
    <property type="protein sequence ID" value="MPM82959.1"/>
    <property type="molecule type" value="Genomic_DNA"/>
</dbReference>
<accession>A0A645D1B1</accession>
<organism evidence="1">
    <name type="scientific">bioreactor metagenome</name>
    <dbReference type="NCBI Taxonomy" id="1076179"/>
    <lineage>
        <taxon>unclassified sequences</taxon>
        <taxon>metagenomes</taxon>
        <taxon>ecological metagenomes</taxon>
    </lineage>
</organism>
<proteinExistence type="predicted"/>
<dbReference type="AlphaFoldDB" id="A0A645D1B1"/>
<dbReference type="SUPFAM" id="SSF50814">
    <property type="entry name" value="Lipocalins"/>
    <property type="match status" value="1"/>
</dbReference>
<evidence type="ECO:0008006" key="2">
    <source>
        <dbReference type="Google" id="ProtNLM"/>
    </source>
</evidence>
<reference evidence="1" key="1">
    <citation type="submission" date="2019-08" db="EMBL/GenBank/DDBJ databases">
        <authorList>
            <person name="Kucharzyk K."/>
            <person name="Murdoch R.W."/>
            <person name="Higgins S."/>
            <person name="Loffler F."/>
        </authorList>
    </citation>
    <scope>NUCLEOTIDE SEQUENCE</scope>
</reference>
<protein>
    <recommendedName>
        <fullName evidence="2">Beta-barrel protein YwiB</fullName>
    </recommendedName>
</protein>
<name>A0A645D1B1_9ZZZZ</name>
<gene>
    <name evidence="1" type="ORF">SDC9_130021</name>
</gene>
<dbReference type="InterPro" id="IPR015231">
    <property type="entry name" value="DUF1934"/>
</dbReference>
<comment type="caution">
    <text evidence="1">The sequence shown here is derived from an EMBL/GenBank/DDBJ whole genome shotgun (WGS) entry which is preliminary data.</text>
</comment>
<evidence type="ECO:0000313" key="1">
    <source>
        <dbReference type="EMBL" id="MPM82959.1"/>
    </source>
</evidence>